<proteinExistence type="predicted"/>
<dbReference type="SUPFAM" id="SSF51735">
    <property type="entry name" value="NAD(P)-binding Rossmann-fold domains"/>
    <property type="match status" value="1"/>
</dbReference>
<dbReference type="KEGG" id="alq:C7Y71_011000"/>
<dbReference type="CDD" id="cd01065">
    <property type="entry name" value="NAD_bind_Shikimate_DH"/>
    <property type="match status" value="1"/>
</dbReference>
<organism evidence="5 6">
    <name type="scientific">Pseudoprevotella muciniphila</name>
    <dbReference type="NCBI Taxonomy" id="2133944"/>
    <lineage>
        <taxon>Bacteria</taxon>
        <taxon>Pseudomonadati</taxon>
        <taxon>Bacteroidota</taxon>
        <taxon>Bacteroidia</taxon>
        <taxon>Bacteroidales</taxon>
        <taxon>Prevotellaceae</taxon>
        <taxon>Pseudoprevotella</taxon>
    </lineage>
</organism>
<keyword evidence="3" id="KW-0057">Aromatic amino acid biosynthesis</keyword>
<dbReference type="PANTHER" id="PTHR21089">
    <property type="entry name" value="SHIKIMATE DEHYDROGENASE"/>
    <property type="match status" value="1"/>
</dbReference>
<keyword evidence="6" id="KW-1185">Reference proteome</keyword>
<dbReference type="PANTHER" id="PTHR21089:SF1">
    <property type="entry name" value="BIFUNCTIONAL 3-DEHYDROQUINATE DEHYDRATASE_SHIKIMATE DEHYDROGENASE, CHLOROPLASTIC"/>
    <property type="match status" value="1"/>
</dbReference>
<accession>A0A5P8E906</accession>
<dbReference type="GO" id="GO:0005829">
    <property type="term" value="C:cytosol"/>
    <property type="evidence" value="ECO:0007669"/>
    <property type="project" value="TreeGrafter"/>
</dbReference>
<evidence type="ECO:0000256" key="2">
    <source>
        <dbReference type="ARBA" id="ARBA00023002"/>
    </source>
</evidence>
<dbReference type="Proteomes" id="UP000249375">
    <property type="component" value="Chromosome"/>
</dbReference>
<dbReference type="GO" id="GO:0009073">
    <property type="term" value="P:aromatic amino acid family biosynthetic process"/>
    <property type="evidence" value="ECO:0007669"/>
    <property type="project" value="UniProtKB-KW"/>
</dbReference>
<evidence type="ECO:0000313" key="6">
    <source>
        <dbReference type="Proteomes" id="UP000249375"/>
    </source>
</evidence>
<dbReference type="SUPFAM" id="SSF53223">
    <property type="entry name" value="Aminoacid dehydrogenase-like, N-terminal domain"/>
    <property type="match status" value="1"/>
</dbReference>
<gene>
    <name evidence="5" type="ORF">C7Y71_011000</name>
</gene>
<sequence length="250" mass="27870">MDLYGLIGFPLGHSFSARFFTEKFSKEGLDAQYRNFEIENAQEVLRIVKKHENLRGLNVTIPHKQAVIPMLDAMSDDAMEIGAVNVIRIIKESGKTFLEGHNTDVIGFTESIRPLLLPHHRKALVLGTGGASKAVTFGLHKLGIDTLYVSRSASAGRITYADITPEVMQEYTVIANCSPVGMHPHTDEAPAIPYNLLNEKHLLYDLVYNPLETQFLQRGKAQGSTTKNGLDMLHLQALAAWDIWNRKCTK</sequence>
<dbReference type="Gene3D" id="3.40.50.720">
    <property type="entry name" value="NAD(P)-binding Rossmann-like Domain"/>
    <property type="match status" value="1"/>
</dbReference>
<dbReference type="AlphaFoldDB" id="A0A5P8E906"/>
<dbReference type="InterPro" id="IPR036291">
    <property type="entry name" value="NAD(P)-bd_dom_sf"/>
</dbReference>
<reference evidence="5 6" key="1">
    <citation type="submission" date="2018-11" db="EMBL/GenBank/DDBJ databases">
        <authorList>
            <person name="Na S.W."/>
            <person name="Baik M."/>
        </authorList>
    </citation>
    <scope>NUCLEOTIDE SEQUENCE [LARGE SCALE GENOMIC DNA]</scope>
    <source>
        <strain evidence="5 6">E39</strain>
    </source>
</reference>
<dbReference type="Gene3D" id="3.40.50.10860">
    <property type="entry name" value="Leucine Dehydrogenase, chain A, domain 1"/>
    <property type="match status" value="1"/>
</dbReference>
<dbReference type="RefSeq" id="WP_111898832.1">
    <property type="nucleotide sequence ID" value="NZ_CP033459.1"/>
</dbReference>
<name>A0A5P8E906_9BACT</name>
<evidence type="ECO:0000256" key="1">
    <source>
        <dbReference type="ARBA" id="ARBA00004871"/>
    </source>
</evidence>
<dbReference type="InterPro" id="IPR013708">
    <property type="entry name" value="Shikimate_DH-bd_N"/>
</dbReference>
<comment type="pathway">
    <text evidence="1">Metabolic intermediate biosynthesis; chorismate biosynthesis; chorismate from D-erythrose 4-phosphate and phosphoenolpyruvate: step 4/7.</text>
</comment>
<dbReference type="GO" id="GO:0019632">
    <property type="term" value="P:shikimate metabolic process"/>
    <property type="evidence" value="ECO:0007669"/>
    <property type="project" value="TreeGrafter"/>
</dbReference>
<feature type="domain" description="Shikimate dehydrogenase substrate binding N-terminal" evidence="4">
    <location>
        <begin position="6"/>
        <end position="87"/>
    </location>
</feature>
<evidence type="ECO:0000259" key="4">
    <source>
        <dbReference type="Pfam" id="PF08501"/>
    </source>
</evidence>
<evidence type="ECO:0000256" key="3">
    <source>
        <dbReference type="ARBA" id="ARBA00023141"/>
    </source>
</evidence>
<keyword evidence="3" id="KW-0028">Amino-acid biosynthesis</keyword>
<dbReference type="GO" id="GO:0050661">
    <property type="term" value="F:NADP binding"/>
    <property type="evidence" value="ECO:0007669"/>
    <property type="project" value="TreeGrafter"/>
</dbReference>
<dbReference type="InterPro" id="IPR022893">
    <property type="entry name" value="Shikimate_DH_fam"/>
</dbReference>
<dbReference type="InterPro" id="IPR046346">
    <property type="entry name" value="Aminoacid_DH-like_N_sf"/>
</dbReference>
<dbReference type="GO" id="GO:0009423">
    <property type="term" value="P:chorismate biosynthetic process"/>
    <property type="evidence" value="ECO:0007669"/>
    <property type="project" value="TreeGrafter"/>
</dbReference>
<dbReference type="GO" id="GO:0004764">
    <property type="term" value="F:shikimate 3-dehydrogenase (NADP+) activity"/>
    <property type="evidence" value="ECO:0007669"/>
    <property type="project" value="InterPro"/>
</dbReference>
<dbReference type="OrthoDB" id="9792692at2"/>
<dbReference type="EMBL" id="CP033459">
    <property type="protein sequence ID" value="QFQ13491.1"/>
    <property type="molecule type" value="Genomic_DNA"/>
</dbReference>
<keyword evidence="2" id="KW-0560">Oxidoreductase</keyword>
<dbReference type="Pfam" id="PF08501">
    <property type="entry name" value="Shikimate_dh_N"/>
    <property type="match status" value="1"/>
</dbReference>
<protein>
    <submittedName>
        <fullName evidence="5">Shikimate dehydrogenase</fullName>
    </submittedName>
</protein>
<evidence type="ECO:0000313" key="5">
    <source>
        <dbReference type="EMBL" id="QFQ13491.1"/>
    </source>
</evidence>